<dbReference type="GO" id="GO:0061710">
    <property type="term" value="F:L-threonylcarbamoyladenylate synthase"/>
    <property type="evidence" value="ECO:0007669"/>
    <property type="project" value="UniProtKB-EC"/>
</dbReference>
<sequence>MKMDLETLILPAGQAASEAAARTLAAGGLVAFPTETVYGLGADAANATAIAHLYAAKGRPAFNPLIAHVADLAAARRIGRFDARALKLAEAFWPGPLTLVVPKTEGCPVAELATAGLDTVAIRIPAHPVAQAILRAFGGAVVAPSANISGHVSPTLAAHVESDLSGRIDLIVDGGPVEVGVESTIIGCFEAPMLLRPGGLSRERIEAVLGVPLARPPADESDDSQPLAPGMLASHYAPRACVRLNARDVSPGEALLAFGPARLPGLEAAAAVMNLSRAGDLDEAAANLFGYLRTLDAKGPRAIAVMAIPEEGLGEAINDRLRRAAVAR</sequence>
<evidence type="ECO:0000256" key="3">
    <source>
        <dbReference type="ARBA" id="ARBA00012584"/>
    </source>
</evidence>
<dbReference type="NCBIfam" id="TIGR00057">
    <property type="entry name" value="L-threonylcarbamoyladenylate synthase"/>
    <property type="match status" value="1"/>
</dbReference>
<dbReference type="GO" id="GO:0000049">
    <property type="term" value="F:tRNA binding"/>
    <property type="evidence" value="ECO:0007669"/>
    <property type="project" value="TreeGrafter"/>
</dbReference>
<evidence type="ECO:0000256" key="2">
    <source>
        <dbReference type="ARBA" id="ARBA00007663"/>
    </source>
</evidence>
<organism evidence="16 17">
    <name type="scientific">Bradyrhizobium neotropicale</name>
    <dbReference type="NCBI Taxonomy" id="1497615"/>
    <lineage>
        <taxon>Bacteria</taxon>
        <taxon>Pseudomonadati</taxon>
        <taxon>Pseudomonadota</taxon>
        <taxon>Alphaproteobacteria</taxon>
        <taxon>Hyphomicrobiales</taxon>
        <taxon>Nitrobacteraceae</taxon>
        <taxon>Bradyrhizobium</taxon>
    </lineage>
</organism>
<evidence type="ECO:0000256" key="11">
    <source>
        <dbReference type="ARBA" id="ARBA00029774"/>
    </source>
</evidence>
<feature type="binding site" evidence="14">
    <location>
        <position position="153"/>
    </location>
    <ligand>
        <name>ATP</name>
        <dbReference type="ChEBI" id="CHEBI:30616"/>
    </ligand>
</feature>
<dbReference type="GO" id="GO:0008033">
    <property type="term" value="P:tRNA processing"/>
    <property type="evidence" value="ECO:0007669"/>
    <property type="project" value="UniProtKB-KW"/>
</dbReference>
<evidence type="ECO:0000256" key="13">
    <source>
        <dbReference type="PIRNR" id="PIRNR004930"/>
    </source>
</evidence>
<comment type="function">
    <text evidence="13">Required for the formation of a threonylcarbamoyl group on adenosine at position 37 (t(6)A37) in tRNAs that read codons beginning with adenine.</text>
</comment>
<dbReference type="Gene3D" id="3.40.50.11030">
    <property type="entry name" value="Threonylcarbamoyl-AMP synthase, C-terminal domain"/>
    <property type="match status" value="1"/>
</dbReference>
<evidence type="ECO:0000256" key="6">
    <source>
        <dbReference type="ARBA" id="ARBA00022679"/>
    </source>
</evidence>
<dbReference type="InterPro" id="IPR006070">
    <property type="entry name" value="Sua5-like_dom"/>
</dbReference>
<dbReference type="GO" id="GO:0003725">
    <property type="term" value="F:double-stranded RNA binding"/>
    <property type="evidence" value="ECO:0007669"/>
    <property type="project" value="UniProtKB-UniRule"/>
</dbReference>
<dbReference type="AlphaFoldDB" id="A0A176Z706"/>
<feature type="binding site" evidence="14">
    <location>
        <position position="143"/>
    </location>
    <ligand>
        <name>L-threonine</name>
        <dbReference type="ChEBI" id="CHEBI:57926"/>
    </ligand>
</feature>
<feature type="binding site" evidence="14">
    <location>
        <position position="63"/>
    </location>
    <ligand>
        <name>ATP</name>
        <dbReference type="ChEBI" id="CHEBI:30616"/>
    </ligand>
</feature>
<evidence type="ECO:0000256" key="8">
    <source>
        <dbReference type="ARBA" id="ARBA00022695"/>
    </source>
</evidence>
<feature type="binding site" evidence="14">
    <location>
        <position position="145"/>
    </location>
    <ligand>
        <name>ATP</name>
        <dbReference type="ChEBI" id="CHEBI:30616"/>
    </ligand>
</feature>
<evidence type="ECO:0000256" key="4">
    <source>
        <dbReference type="ARBA" id="ARBA00015492"/>
    </source>
</evidence>
<evidence type="ECO:0000256" key="14">
    <source>
        <dbReference type="PIRSR" id="PIRSR004930-1"/>
    </source>
</evidence>
<evidence type="ECO:0000256" key="1">
    <source>
        <dbReference type="ARBA" id="ARBA00004496"/>
    </source>
</evidence>
<dbReference type="InterPro" id="IPR050156">
    <property type="entry name" value="TC-AMP_synthase_SUA5"/>
</dbReference>
<gene>
    <name evidence="16" type="ORF">AXW67_13850</name>
</gene>
<dbReference type="EC" id="2.7.7.87" evidence="3 13"/>
<comment type="catalytic activity">
    <reaction evidence="12 13">
        <text>L-threonine + hydrogencarbonate + ATP = L-threonylcarbamoyladenylate + diphosphate + H2O</text>
        <dbReference type="Rhea" id="RHEA:36407"/>
        <dbReference type="ChEBI" id="CHEBI:15377"/>
        <dbReference type="ChEBI" id="CHEBI:17544"/>
        <dbReference type="ChEBI" id="CHEBI:30616"/>
        <dbReference type="ChEBI" id="CHEBI:33019"/>
        <dbReference type="ChEBI" id="CHEBI:57926"/>
        <dbReference type="ChEBI" id="CHEBI:73682"/>
        <dbReference type="EC" id="2.7.7.87"/>
    </reaction>
</comment>
<dbReference type="PROSITE" id="PS51163">
    <property type="entry name" value="YRDC"/>
    <property type="match status" value="1"/>
</dbReference>
<feature type="binding site" evidence="14">
    <location>
        <position position="36"/>
    </location>
    <ligand>
        <name>L-threonine</name>
        <dbReference type="ChEBI" id="CHEBI:57926"/>
    </ligand>
</feature>
<dbReference type="GO" id="GO:0005737">
    <property type="term" value="C:cytoplasm"/>
    <property type="evidence" value="ECO:0007669"/>
    <property type="project" value="UniProtKB-SubCell"/>
</dbReference>
<name>A0A176Z706_9BRAD</name>
<keyword evidence="6 13" id="KW-0808">Transferase</keyword>
<dbReference type="Pfam" id="PF03481">
    <property type="entry name" value="Sua5_C"/>
    <property type="match status" value="1"/>
</dbReference>
<dbReference type="Proteomes" id="UP000077173">
    <property type="component" value="Unassembled WGS sequence"/>
</dbReference>
<comment type="caution">
    <text evidence="16">The sequence shown here is derived from an EMBL/GenBank/DDBJ whole genome shotgun (WGS) entry which is preliminary data.</text>
</comment>
<evidence type="ECO:0000259" key="15">
    <source>
        <dbReference type="PROSITE" id="PS51163"/>
    </source>
</evidence>
<dbReference type="GO" id="GO:0006450">
    <property type="term" value="P:regulation of translational fidelity"/>
    <property type="evidence" value="ECO:0007669"/>
    <property type="project" value="TreeGrafter"/>
</dbReference>
<feature type="binding site" evidence="14">
    <location>
        <position position="119"/>
    </location>
    <ligand>
        <name>ATP</name>
        <dbReference type="ChEBI" id="CHEBI:30616"/>
    </ligand>
</feature>
<dbReference type="InterPro" id="IPR017945">
    <property type="entry name" value="DHBP_synth_RibB-like_a/b_dom"/>
</dbReference>
<keyword evidence="17" id="KW-1185">Reference proteome</keyword>
<dbReference type="Pfam" id="PF01300">
    <property type="entry name" value="Sua5_yciO_yrdC"/>
    <property type="match status" value="1"/>
</dbReference>
<accession>A0A176Z706</accession>
<dbReference type="EMBL" id="LSEF01000059">
    <property type="protein sequence ID" value="OAF15904.1"/>
    <property type="molecule type" value="Genomic_DNA"/>
</dbReference>
<evidence type="ECO:0000313" key="16">
    <source>
        <dbReference type="EMBL" id="OAF15904.1"/>
    </source>
</evidence>
<dbReference type="FunFam" id="3.90.870.10:FF:000009">
    <property type="entry name" value="Threonylcarbamoyl-AMP synthase, putative"/>
    <property type="match status" value="1"/>
</dbReference>
<feature type="binding site" evidence="14">
    <location>
        <position position="59"/>
    </location>
    <ligand>
        <name>ATP</name>
        <dbReference type="ChEBI" id="CHEBI:30616"/>
    </ligand>
</feature>
<protein>
    <recommendedName>
        <fullName evidence="4 13">Threonylcarbamoyl-AMP synthase</fullName>
        <shortName evidence="13">TC-AMP synthase</shortName>
        <ecNumber evidence="3 13">2.7.7.87</ecNumber>
    </recommendedName>
    <alternativeName>
        <fullName evidence="11 13">L-threonylcarbamoyladenylate synthase</fullName>
    </alternativeName>
</protein>
<feature type="binding site" evidence="14">
    <location>
        <position position="196"/>
    </location>
    <ligand>
        <name>ATP</name>
        <dbReference type="ChEBI" id="CHEBI:30616"/>
    </ligand>
</feature>
<dbReference type="Gene3D" id="3.90.870.10">
    <property type="entry name" value="DHBP synthase"/>
    <property type="match status" value="1"/>
</dbReference>
<dbReference type="GO" id="GO:0005524">
    <property type="term" value="F:ATP binding"/>
    <property type="evidence" value="ECO:0007669"/>
    <property type="project" value="UniProtKB-UniRule"/>
</dbReference>
<evidence type="ECO:0000256" key="9">
    <source>
        <dbReference type="ARBA" id="ARBA00022741"/>
    </source>
</evidence>
<dbReference type="SUPFAM" id="SSF55821">
    <property type="entry name" value="YrdC/RibB"/>
    <property type="match status" value="1"/>
</dbReference>
<evidence type="ECO:0000256" key="12">
    <source>
        <dbReference type="ARBA" id="ARBA00048366"/>
    </source>
</evidence>
<proteinExistence type="inferred from homology"/>
<dbReference type="InterPro" id="IPR010923">
    <property type="entry name" value="T(6)A37_SUA5"/>
</dbReference>
<evidence type="ECO:0000313" key="17">
    <source>
        <dbReference type="Proteomes" id="UP000077173"/>
    </source>
</evidence>
<feature type="binding site" evidence="14">
    <location>
        <position position="236"/>
    </location>
    <ligand>
        <name>ATP</name>
        <dbReference type="ChEBI" id="CHEBI:30616"/>
    </ligand>
</feature>
<reference evidence="16 17" key="1">
    <citation type="submission" date="2016-02" db="EMBL/GenBank/DDBJ databases">
        <title>Draft genome sequence of the strain BR 10247T Bradyrhizobium neotropicale isolated from nodules of Centrolobium paraense.</title>
        <authorList>
            <person name="Simoes-Araujo J.L."/>
            <person name="Barauna A.C."/>
            <person name="Silva K."/>
            <person name="Zilli J.E."/>
        </authorList>
    </citation>
    <scope>NUCLEOTIDE SEQUENCE [LARGE SCALE GENOMIC DNA]</scope>
    <source>
        <strain evidence="16 17">BR 10247</strain>
    </source>
</reference>
<keyword evidence="5 13" id="KW-0963">Cytoplasm</keyword>
<comment type="similarity">
    <text evidence="2 13">Belongs to the SUA5 family.</text>
</comment>
<evidence type="ECO:0000256" key="10">
    <source>
        <dbReference type="ARBA" id="ARBA00022840"/>
    </source>
</evidence>
<keyword evidence="9 13" id="KW-0547">Nucleotide-binding</keyword>
<keyword evidence="10 13" id="KW-0067">ATP-binding</keyword>
<keyword evidence="7 13" id="KW-0819">tRNA processing</keyword>
<dbReference type="InterPro" id="IPR005145">
    <property type="entry name" value="Sua5_C"/>
</dbReference>
<evidence type="ECO:0000256" key="5">
    <source>
        <dbReference type="ARBA" id="ARBA00022490"/>
    </source>
</evidence>
<dbReference type="PANTHER" id="PTHR17490:SF16">
    <property type="entry name" value="THREONYLCARBAMOYL-AMP SYNTHASE"/>
    <property type="match status" value="1"/>
</dbReference>
<keyword evidence="8 13" id="KW-0548">Nucleotidyltransferase</keyword>
<feature type="binding site" evidence="14">
    <location>
        <position position="68"/>
    </location>
    <ligand>
        <name>L-threonine</name>
        <dbReference type="ChEBI" id="CHEBI:57926"/>
    </ligand>
</feature>
<feature type="domain" description="YrdC-like" evidence="15">
    <location>
        <begin position="14"/>
        <end position="200"/>
    </location>
</feature>
<comment type="subcellular location">
    <subcellularLocation>
        <location evidence="1 13">Cytoplasm</location>
    </subcellularLocation>
</comment>
<dbReference type="PANTHER" id="PTHR17490">
    <property type="entry name" value="SUA5"/>
    <property type="match status" value="1"/>
</dbReference>
<evidence type="ECO:0000256" key="7">
    <source>
        <dbReference type="ARBA" id="ARBA00022694"/>
    </source>
</evidence>
<feature type="binding site" evidence="14">
    <location>
        <position position="123"/>
    </location>
    <ligand>
        <name>L-threonine</name>
        <dbReference type="ChEBI" id="CHEBI:57926"/>
    </ligand>
</feature>
<feature type="binding site" evidence="14">
    <location>
        <position position="183"/>
    </location>
    <ligand>
        <name>L-threonine</name>
        <dbReference type="ChEBI" id="CHEBI:57926"/>
    </ligand>
</feature>
<dbReference type="InterPro" id="IPR038385">
    <property type="entry name" value="Sua5/YwlC_C"/>
</dbReference>
<dbReference type="PIRSF" id="PIRSF004930">
    <property type="entry name" value="Tln_factor_SUA5"/>
    <property type="match status" value="1"/>
</dbReference>